<feature type="domain" description="N-acetyltransferase" evidence="1">
    <location>
        <begin position="2"/>
        <end position="144"/>
    </location>
</feature>
<reference evidence="2 3" key="1">
    <citation type="submission" date="2019-03" db="EMBL/GenBank/DDBJ databases">
        <title>Deep-cultivation of Planctomycetes and their phenomic and genomic characterization uncovers novel biology.</title>
        <authorList>
            <person name="Wiegand S."/>
            <person name="Jogler M."/>
            <person name="Boedeker C."/>
            <person name="Pinto D."/>
            <person name="Vollmers J."/>
            <person name="Rivas-Marin E."/>
            <person name="Kohn T."/>
            <person name="Peeters S.H."/>
            <person name="Heuer A."/>
            <person name="Rast P."/>
            <person name="Oberbeckmann S."/>
            <person name="Bunk B."/>
            <person name="Jeske O."/>
            <person name="Meyerdierks A."/>
            <person name="Storesund J.E."/>
            <person name="Kallscheuer N."/>
            <person name="Luecker S."/>
            <person name="Lage O.M."/>
            <person name="Pohl T."/>
            <person name="Merkel B.J."/>
            <person name="Hornburger P."/>
            <person name="Mueller R.-W."/>
            <person name="Bruemmer F."/>
            <person name="Labrenz M."/>
            <person name="Spormann A.M."/>
            <person name="Op den Camp H."/>
            <person name="Overmann J."/>
            <person name="Amann R."/>
            <person name="Jetten M.S.M."/>
            <person name="Mascher T."/>
            <person name="Medema M.H."/>
            <person name="Devos D.P."/>
            <person name="Kaster A.-K."/>
            <person name="Ovreas L."/>
            <person name="Rohde M."/>
            <person name="Galperin M.Y."/>
            <person name="Jogler C."/>
        </authorList>
    </citation>
    <scope>NUCLEOTIDE SEQUENCE [LARGE SCALE GENOMIC DNA]</scope>
    <source>
        <strain evidence="2 3">Enr13</strain>
    </source>
</reference>
<dbReference type="CDD" id="cd04301">
    <property type="entry name" value="NAT_SF"/>
    <property type="match status" value="1"/>
</dbReference>
<evidence type="ECO:0000259" key="1">
    <source>
        <dbReference type="PROSITE" id="PS51186"/>
    </source>
</evidence>
<dbReference type="GO" id="GO:0016747">
    <property type="term" value="F:acyltransferase activity, transferring groups other than amino-acyl groups"/>
    <property type="evidence" value="ECO:0007669"/>
    <property type="project" value="InterPro"/>
</dbReference>
<dbReference type="Pfam" id="PF00583">
    <property type="entry name" value="Acetyltransf_1"/>
    <property type="match status" value="1"/>
</dbReference>
<dbReference type="OrthoDB" id="5571267at2"/>
<dbReference type="Gene3D" id="3.40.630.30">
    <property type="match status" value="1"/>
</dbReference>
<evidence type="ECO:0000313" key="2">
    <source>
        <dbReference type="EMBL" id="QDV44013.1"/>
    </source>
</evidence>
<dbReference type="InterPro" id="IPR016181">
    <property type="entry name" value="Acyl_CoA_acyltransferase"/>
</dbReference>
<dbReference type="InterPro" id="IPR000182">
    <property type="entry name" value="GNAT_dom"/>
</dbReference>
<accession>A0A518HT82</accession>
<dbReference type="SUPFAM" id="SSF55729">
    <property type="entry name" value="Acyl-CoA N-acyltransferases (Nat)"/>
    <property type="match status" value="1"/>
</dbReference>
<proteinExistence type="predicted"/>
<organism evidence="2 3">
    <name type="scientific">Stieleria neptunia</name>
    <dbReference type="NCBI Taxonomy" id="2527979"/>
    <lineage>
        <taxon>Bacteria</taxon>
        <taxon>Pseudomonadati</taxon>
        <taxon>Planctomycetota</taxon>
        <taxon>Planctomycetia</taxon>
        <taxon>Pirellulales</taxon>
        <taxon>Pirellulaceae</taxon>
        <taxon>Stieleria</taxon>
    </lineage>
</organism>
<gene>
    <name evidence="2" type="ORF">Enr13x_38740</name>
</gene>
<dbReference type="EMBL" id="CP037423">
    <property type="protein sequence ID" value="QDV44013.1"/>
    <property type="molecule type" value="Genomic_DNA"/>
</dbReference>
<protein>
    <recommendedName>
        <fullName evidence="1">N-acetyltransferase domain-containing protein</fullName>
    </recommendedName>
</protein>
<evidence type="ECO:0000313" key="3">
    <source>
        <dbReference type="Proteomes" id="UP000319004"/>
    </source>
</evidence>
<dbReference type="PROSITE" id="PS51186">
    <property type="entry name" value="GNAT"/>
    <property type="match status" value="1"/>
</dbReference>
<name>A0A518HT82_9BACT</name>
<sequence length="306" mass="35758">MVKLEKIRSQLFPNLYESFLKDDDPLSDQQDWRNVFDYRWPTDHDHCGYALLDNDKVVGMIGMVFSQRFINGAKRNFCNLHTWWVHPDHRGRSLALLRPVLKLNDYTITHFTPDAEVRAVTKRLGFSSLHSQLKILLPLHKQNRHVTLLDDCQEIAGLLDEHEQRILKDHLPYNVGHLCIVDGNESCYVLYTHVVRHRLPYCHVHYVGNQAVFARHEADVRNALIAKHHVKFVALDCRLAADIRFPRSFNFWAPEHAVYRPVGLKPHQIDHLYSDVVFLKLTTLPDLSHELGQIWRRFVPGFLASK</sequence>
<dbReference type="AlphaFoldDB" id="A0A518HT82"/>
<dbReference type="Proteomes" id="UP000319004">
    <property type="component" value="Chromosome"/>
</dbReference>
<dbReference type="RefSeq" id="WP_145388418.1">
    <property type="nucleotide sequence ID" value="NZ_CP037423.1"/>
</dbReference>
<dbReference type="KEGG" id="snep:Enr13x_38740"/>
<keyword evidence="3" id="KW-1185">Reference proteome</keyword>